<comment type="caution">
    <text evidence="9">The sequence shown here is derived from an EMBL/GenBank/DDBJ whole genome shotgun (WGS) entry which is preliminary data.</text>
</comment>
<name>A0A6A4D2D1_9STRA</name>
<feature type="compositionally biased region" description="Low complexity" evidence="7">
    <location>
        <begin position="874"/>
        <end position="889"/>
    </location>
</feature>
<feature type="compositionally biased region" description="Polar residues" evidence="7">
    <location>
        <begin position="423"/>
        <end position="432"/>
    </location>
</feature>
<feature type="region of interest" description="Disordered" evidence="7">
    <location>
        <begin position="872"/>
        <end position="900"/>
    </location>
</feature>
<keyword evidence="10" id="KW-1185">Reference proteome</keyword>
<dbReference type="GO" id="GO:0003964">
    <property type="term" value="F:RNA-directed DNA polymerase activity"/>
    <property type="evidence" value="ECO:0007669"/>
    <property type="project" value="UniProtKB-KW"/>
</dbReference>
<protein>
    <recommendedName>
        <fullName evidence="8">Integrase catalytic domain-containing protein</fullName>
    </recommendedName>
</protein>
<dbReference type="PANTHER" id="PTHR37984:SF5">
    <property type="entry name" value="PROTEIN NYNRIN-LIKE"/>
    <property type="match status" value="1"/>
</dbReference>
<dbReference type="GO" id="GO:0015074">
    <property type="term" value="P:DNA integration"/>
    <property type="evidence" value="ECO:0007669"/>
    <property type="project" value="InterPro"/>
</dbReference>
<dbReference type="CDD" id="cd09274">
    <property type="entry name" value="RNase_HI_RT_Ty3"/>
    <property type="match status" value="1"/>
</dbReference>
<keyword evidence="1" id="KW-0808">Transferase</keyword>
<keyword evidence="3" id="KW-0540">Nuclease</keyword>
<organism evidence="9 10">
    <name type="scientific">Phytophthora rubi</name>
    <dbReference type="NCBI Taxonomy" id="129364"/>
    <lineage>
        <taxon>Eukaryota</taxon>
        <taxon>Sar</taxon>
        <taxon>Stramenopiles</taxon>
        <taxon>Oomycota</taxon>
        <taxon>Peronosporomycetes</taxon>
        <taxon>Peronosporales</taxon>
        <taxon>Peronosporaceae</taxon>
        <taxon>Phytophthora</taxon>
    </lineage>
</organism>
<feature type="compositionally biased region" description="Polar residues" evidence="7">
    <location>
        <begin position="207"/>
        <end position="220"/>
    </location>
</feature>
<feature type="domain" description="Integrase catalytic" evidence="8">
    <location>
        <begin position="549"/>
        <end position="719"/>
    </location>
</feature>
<dbReference type="Gene3D" id="3.30.420.10">
    <property type="entry name" value="Ribonuclease H-like superfamily/Ribonuclease H"/>
    <property type="match status" value="1"/>
</dbReference>
<dbReference type="Proteomes" id="UP000434957">
    <property type="component" value="Unassembled WGS sequence"/>
</dbReference>
<dbReference type="PANTHER" id="PTHR37984">
    <property type="entry name" value="PROTEIN CBG26694"/>
    <property type="match status" value="1"/>
</dbReference>
<dbReference type="FunFam" id="3.10.20.370:FF:000001">
    <property type="entry name" value="Retrovirus-related Pol polyprotein from transposon 17.6-like protein"/>
    <property type="match status" value="1"/>
</dbReference>
<dbReference type="InterPro" id="IPR050951">
    <property type="entry name" value="Retrovirus_Pol_polyprotein"/>
</dbReference>
<dbReference type="InterPro" id="IPR041588">
    <property type="entry name" value="Integrase_H2C2"/>
</dbReference>
<feature type="region of interest" description="Disordered" evidence="7">
    <location>
        <begin position="176"/>
        <end position="432"/>
    </location>
</feature>
<evidence type="ECO:0000256" key="5">
    <source>
        <dbReference type="ARBA" id="ARBA00022801"/>
    </source>
</evidence>
<feature type="compositionally biased region" description="Low complexity" evidence="7">
    <location>
        <begin position="184"/>
        <end position="206"/>
    </location>
</feature>
<dbReference type="InterPro" id="IPR001584">
    <property type="entry name" value="Integrase_cat-core"/>
</dbReference>
<dbReference type="InterPro" id="IPR043502">
    <property type="entry name" value="DNA/RNA_pol_sf"/>
</dbReference>
<dbReference type="GO" id="GO:0016787">
    <property type="term" value="F:hydrolase activity"/>
    <property type="evidence" value="ECO:0007669"/>
    <property type="project" value="UniProtKB-KW"/>
</dbReference>
<dbReference type="InterPro" id="IPR012337">
    <property type="entry name" value="RNaseH-like_sf"/>
</dbReference>
<dbReference type="SUPFAM" id="SSF53098">
    <property type="entry name" value="Ribonuclease H-like"/>
    <property type="match status" value="1"/>
</dbReference>
<feature type="compositionally biased region" description="Basic and acidic residues" evidence="7">
    <location>
        <begin position="295"/>
        <end position="309"/>
    </location>
</feature>
<evidence type="ECO:0000256" key="1">
    <source>
        <dbReference type="ARBA" id="ARBA00022679"/>
    </source>
</evidence>
<dbReference type="InterPro" id="IPR036397">
    <property type="entry name" value="RNaseH_sf"/>
</dbReference>
<keyword evidence="6" id="KW-0695">RNA-directed DNA polymerase</keyword>
<evidence type="ECO:0000256" key="2">
    <source>
        <dbReference type="ARBA" id="ARBA00022695"/>
    </source>
</evidence>
<evidence type="ECO:0000256" key="4">
    <source>
        <dbReference type="ARBA" id="ARBA00022759"/>
    </source>
</evidence>
<keyword evidence="2" id="KW-0548">Nucleotidyltransferase</keyword>
<accession>A0A6A4D2D1</accession>
<dbReference type="GO" id="GO:0004519">
    <property type="term" value="F:endonuclease activity"/>
    <property type="evidence" value="ECO:0007669"/>
    <property type="project" value="UniProtKB-KW"/>
</dbReference>
<reference evidence="9 10" key="1">
    <citation type="submission" date="2018-08" db="EMBL/GenBank/DDBJ databases">
        <title>Genomic investigation of the strawberry pathogen Phytophthora fragariae indicates pathogenicity is determined by transcriptional variation in three key races.</title>
        <authorList>
            <person name="Adams T.M."/>
            <person name="Armitage A.D."/>
            <person name="Sobczyk M.K."/>
            <person name="Bates H.J."/>
            <person name="Dunwell J.M."/>
            <person name="Nellist C.F."/>
            <person name="Harrison R.J."/>
        </authorList>
    </citation>
    <scope>NUCLEOTIDE SEQUENCE [LARGE SCALE GENOMIC DNA]</scope>
    <source>
        <strain evidence="9 10">SCRP333</strain>
    </source>
</reference>
<dbReference type="SUPFAM" id="SSF56672">
    <property type="entry name" value="DNA/RNA polymerases"/>
    <property type="match status" value="1"/>
</dbReference>
<sequence length="978" mass="107483">MTKLLRKGAQWEWAEAQQAAFDRVKAVLTSKPLLIYPDFTLPFRLVTDASKVGLGACLMQDRGEGWQPVAYASKVNSTTEANYGITELECLAKVWAIKLFRPYLYGRRFTIITDHSALKWLMTSPNLTGKLHRWALTLQELDFDVQYRPGATNVVADALSRAPTTASVLAAIGKRRRAKKRQAARTPAADAAEATNGTAEATSGSTEAPSGTVEATSGTAEATDKLKSGTAESSGDDAGGDGQQARRGEDGDAGGGRAAREQAVRRKRVTWASDVVGGDELADRQGQGTKQSGGDGRRRPVRDGPHAGDDDVDQVAQADKTAGPTETTGAKLTSDERARMPRMEALRRTPAESREVLCKASDGVVTTSGENGAGGRQDKPPKAKQTAVVPQGGGHDGQRRVGPILGGDGVETSEQDADVRPTKASSESVAQRTGMQTLQLTDEDIAAAKRKSRLVQRLLQAGEHKGMKVERRHGLVLIITAAGQRVVLPPELWPVVFKECHDFVWAGHLRAPHIHARIAQVYWWPALLQEVKQWVRGCQECGSRKARSREIVPPLRSIKSGDVGDRWALDVAGPLPTSDGGPRYVIAALEYVTRYAVAVTVKQHTFENVAEFLMKHVVLRFGPFRELLTDGAPELTGKVIEELVVLLQAQQINPVPYRPQMIGLVERFHRTWKDCVATYMHEDAQRDWGVWVDFAAYAYNSGQHSTVKLSPNELMMGRALRSPNELLRSTGVSEAGELTAYHRQLLAAMKSSRTCAELARTSEQERQAKYYNRKVRNRRTISPGDRVWMFKPPRGAKASKFVHQWLGPLRVVEPAGYDNFLVEREDVSGDPERFIAHVSFLVTNHTPVASLQRVAADIEEQLLHEDAAERRTNGEAAAAAPGTAAASASGTKRRERTVASPAVQWGPGELLVELRRRRRRNKAGHYVLEYELRPARAREQGEQRGQAPDRRRWVSVKEYDGLFQSGRVVEDSGVEEGV</sequence>
<evidence type="ECO:0000313" key="9">
    <source>
        <dbReference type="EMBL" id="KAE9295579.1"/>
    </source>
</evidence>
<keyword evidence="4" id="KW-0255">Endonuclease</keyword>
<gene>
    <name evidence="9" type="ORF">PR003_g23979</name>
</gene>
<dbReference type="PROSITE" id="PS50994">
    <property type="entry name" value="INTEGRASE"/>
    <property type="match status" value="1"/>
</dbReference>
<evidence type="ECO:0000259" key="8">
    <source>
        <dbReference type="PROSITE" id="PS50994"/>
    </source>
</evidence>
<dbReference type="InterPro" id="IPR041373">
    <property type="entry name" value="RT_RNaseH"/>
</dbReference>
<proteinExistence type="predicted"/>
<dbReference type="Pfam" id="PF17921">
    <property type="entry name" value="Integrase_H2C2"/>
    <property type="match status" value="1"/>
</dbReference>
<dbReference type="Gene3D" id="1.10.340.70">
    <property type="match status" value="1"/>
</dbReference>
<dbReference type="GO" id="GO:0003676">
    <property type="term" value="F:nucleic acid binding"/>
    <property type="evidence" value="ECO:0007669"/>
    <property type="project" value="InterPro"/>
</dbReference>
<evidence type="ECO:0000256" key="3">
    <source>
        <dbReference type="ARBA" id="ARBA00022722"/>
    </source>
</evidence>
<evidence type="ECO:0000256" key="6">
    <source>
        <dbReference type="ARBA" id="ARBA00022918"/>
    </source>
</evidence>
<evidence type="ECO:0000256" key="7">
    <source>
        <dbReference type="SAM" id="MobiDB-lite"/>
    </source>
</evidence>
<keyword evidence="5" id="KW-0378">Hydrolase</keyword>
<dbReference type="AlphaFoldDB" id="A0A6A4D2D1"/>
<dbReference type="Gene3D" id="3.10.20.370">
    <property type="match status" value="1"/>
</dbReference>
<dbReference type="EMBL" id="QXFT01002613">
    <property type="protein sequence ID" value="KAE9295579.1"/>
    <property type="molecule type" value="Genomic_DNA"/>
</dbReference>
<feature type="compositionally biased region" description="Basic and acidic residues" evidence="7">
    <location>
        <begin position="333"/>
        <end position="357"/>
    </location>
</feature>
<dbReference type="Pfam" id="PF17917">
    <property type="entry name" value="RT_RNaseH"/>
    <property type="match status" value="1"/>
</dbReference>
<evidence type="ECO:0000313" key="10">
    <source>
        <dbReference type="Proteomes" id="UP000434957"/>
    </source>
</evidence>